<dbReference type="Proteomes" id="UP000297248">
    <property type="component" value="Unassembled WGS sequence"/>
</dbReference>
<keyword evidence="1" id="KW-0812">Transmembrane</keyword>
<evidence type="ECO:0000313" key="5">
    <source>
        <dbReference type="Proteomes" id="UP000297248"/>
    </source>
</evidence>
<evidence type="ECO:0000313" key="6">
    <source>
        <dbReference type="Proteomes" id="UP000583101"/>
    </source>
</evidence>
<gene>
    <name evidence="4" type="ORF">E2R65_06455</name>
    <name evidence="3" type="ORF">GGR35_001330</name>
</gene>
<feature type="transmembrane region" description="Helical" evidence="1">
    <location>
        <begin position="58"/>
        <end position="79"/>
    </location>
</feature>
<dbReference type="Proteomes" id="UP000583101">
    <property type="component" value="Unassembled WGS sequence"/>
</dbReference>
<evidence type="ECO:0000313" key="3">
    <source>
        <dbReference type="EMBL" id="MBB3968738.1"/>
    </source>
</evidence>
<dbReference type="InterPro" id="IPR012429">
    <property type="entry name" value="HGSNAT_cat"/>
</dbReference>
<keyword evidence="1" id="KW-0472">Membrane</keyword>
<keyword evidence="6" id="KW-1185">Reference proteome</keyword>
<evidence type="ECO:0000256" key="1">
    <source>
        <dbReference type="SAM" id="Phobius"/>
    </source>
</evidence>
<reference evidence="3 6" key="3">
    <citation type="submission" date="2020-08" db="EMBL/GenBank/DDBJ databases">
        <title>Genomic Encyclopedia of Type Strains, Phase IV (KMG-IV): sequencing the most valuable type-strain genomes for metagenomic binning, comparative biology and taxonomic classification.</title>
        <authorList>
            <person name="Goeker M."/>
        </authorList>
    </citation>
    <scope>NUCLEOTIDE SEQUENCE [LARGE SCALE GENOMIC DNA]</scope>
    <source>
        <strain evidence="3 6">DSM 100995</strain>
    </source>
</reference>
<dbReference type="RefSeq" id="WP_134335664.1">
    <property type="nucleotide sequence ID" value="NZ_BMCZ01000004.1"/>
</dbReference>
<dbReference type="EMBL" id="JACIEG010000002">
    <property type="protein sequence ID" value="MBB3968738.1"/>
    <property type="molecule type" value="Genomic_DNA"/>
</dbReference>
<feature type="transmembrane region" description="Helical" evidence="1">
    <location>
        <begin position="314"/>
        <end position="335"/>
    </location>
</feature>
<comment type="caution">
    <text evidence="4">The sequence shown here is derived from an EMBL/GenBank/DDBJ whole genome shotgun (WGS) entry which is preliminary data.</text>
</comment>
<feature type="transmembrane region" description="Helical" evidence="1">
    <location>
        <begin position="91"/>
        <end position="112"/>
    </location>
</feature>
<name>A0A4Y8AFS3_9SPHI</name>
<dbReference type="AlphaFoldDB" id="A0A4Y8AFS3"/>
<dbReference type="PANTHER" id="PTHR40407:SF1">
    <property type="entry name" value="HEPARAN-ALPHA-GLUCOSAMINIDE N-ACETYLTRANSFERASE CATALYTIC DOMAIN-CONTAINING PROTEIN"/>
    <property type="match status" value="1"/>
</dbReference>
<evidence type="ECO:0000259" key="2">
    <source>
        <dbReference type="Pfam" id="PF07786"/>
    </source>
</evidence>
<feature type="domain" description="Heparan-alpha-glucosaminide N-acetyltransferase catalytic" evidence="2">
    <location>
        <begin position="10"/>
        <end position="219"/>
    </location>
</feature>
<feature type="transmembrane region" description="Helical" evidence="1">
    <location>
        <begin position="228"/>
        <end position="246"/>
    </location>
</feature>
<feature type="transmembrane region" description="Helical" evidence="1">
    <location>
        <begin position="277"/>
        <end position="294"/>
    </location>
</feature>
<sequence>MTANLSNKQRIQAIDILRGVIMLIMAIDHVREYFHTGAMMSDPTNLATTTPILFFTRWITHFCAPTFVFLSGLSAYLAGMRRTKKELSLFLIKRGLWLVFVEIAIISLALTLDPLYHGIALQVIWAIGISMLLLGLLIWLPLPAIAAIAILIIAGHDWLNTIKLPANGAGDVLMKLFFTSRGALFFLDKTHLVFALYAVIPWTGVMLLGYVFGALYQAKYRYIDRKVLLIYSSLFFFLVFLALRLTNFYGDPAPWSIQKTDVYSFLSFMNVSKYPPSLIYCCLTLSVAILVLALAETATGKLARFLQVYGSVPFFYYVLHFYLIRMLTVVVFFLQGFKTSQIVTPNMPFNFEPPGFGFSLGWVYLIWLAIILALYYPCKWFSNYKKTHKQWWLSYL</sequence>
<accession>A0A4Y8AFS3</accession>
<dbReference type="EMBL" id="SNQG01000002">
    <property type="protein sequence ID" value="TEW67627.1"/>
    <property type="molecule type" value="Genomic_DNA"/>
</dbReference>
<feature type="transmembrane region" description="Helical" evidence="1">
    <location>
        <begin position="355"/>
        <end position="376"/>
    </location>
</feature>
<dbReference type="OrthoDB" id="508112at2"/>
<organism evidence="4 5">
    <name type="scientific">Mucilaginibacter phyllosphaerae</name>
    <dbReference type="NCBI Taxonomy" id="1812349"/>
    <lineage>
        <taxon>Bacteria</taxon>
        <taxon>Pseudomonadati</taxon>
        <taxon>Bacteroidota</taxon>
        <taxon>Sphingobacteriia</taxon>
        <taxon>Sphingobacteriales</taxon>
        <taxon>Sphingobacteriaceae</taxon>
        <taxon>Mucilaginibacter</taxon>
    </lineage>
</organism>
<reference evidence="4" key="2">
    <citation type="submission" date="2019-03" db="EMBL/GenBank/DDBJ databases">
        <authorList>
            <person name="Yan Y.-Q."/>
            <person name="Du Z.-J."/>
        </authorList>
    </citation>
    <scope>NUCLEOTIDE SEQUENCE</scope>
    <source>
        <strain evidence="4">PP-F2FG21</strain>
    </source>
</reference>
<feature type="transmembrane region" description="Helical" evidence="1">
    <location>
        <begin position="193"/>
        <end position="216"/>
    </location>
</feature>
<evidence type="ECO:0000313" key="4">
    <source>
        <dbReference type="EMBL" id="TEW67627.1"/>
    </source>
</evidence>
<protein>
    <submittedName>
        <fullName evidence="4">DUF1624 domain-containing protein</fullName>
    </submittedName>
    <submittedName>
        <fullName evidence="3">Membrane protein</fullName>
    </submittedName>
</protein>
<keyword evidence="1" id="KW-1133">Transmembrane helix</keyword>
<proteinExistence type="predicted"/>
<dbReference type="PANTHER" id="PTHR40407">
    <property type="entry name" value="MEMBRANE PROTEIN-LIKE PROTEIN"/>
    <property type="match status" value="1"/>
</dbReference>
<dbReference type="Pfam" id="PF07786">
    <property type="entry name" value="HGSNAT_cat"/>
    <property type="match status" value="1"/>
</dbReference>
<feature type="transmembrane region" description="Helical" evidence="1">
    <location>
        <begin position="124"/>
        <end position="154"/>
    </location>
</feature>
<reference evidence="4 5" key="1">
    <citation type="journal article" date="2016" name="Int. J. Syst. Evol. Microbiol.">
        <title>Proposal of Mucilaginibacter phyllosphaerae sp. nov. isolated from the phyllosphere of Galium album.</title>
        <authorList>
            <person name="Aydogan E.L."/>
            <person name="Busse H.J."/>
            <person name="Moser G."/>
            <person name="Muller C."/>
            <person name="Kampfer P."/>
            <person name="Glaeser S.P."/>
        </authorList>
    </citation>
    <scope>NUCLEOTIDE SEQUENCE [LARGE SCALE GENOMIC DNA]</scope>
    <source>
        <strain evidence="4 5">PP-F2FG21</strain>
    </source>
</reference>